<sequence length="29" mass="2969">MINSSQNGLGLGGLFIKVNPEAHNKVSGS</sequence>
<accession>A0A7R9NLZ1</accession>
<dbReference type="EMBL" id="HBDT01011022">
    <property type="protein sequence ID" value="CAD7984114.1"/>
    <property type="molecule type" value="Transcribed_RNA"/>
</dbReference>
<organism evidence="1">
    <name type="scientific">Argulus foliaceus</name>
    <dbReference type="NCBI Taxonomy" id="509924"/>
    <lineage>
        <taxon>Eukaryota</taxon>
        <taxon>Metazoa</taxon>
        <taxon>Ecdysozoa</taxon>
        <taxon>Arthropoda</taxon>
        <taxon>Crustacea</taxon>
        <taxon>Oligostraca</taxon>
        <taxon>Ichthyostraca</taxon>
        <taxon>Branchiura</taxon>
        <taxon>Arguloida</taxon>
        <taxon>Argulidae</taxon>
        <taxon>Argulus</taxon>
    </lineage>
</organism>
<name>A0A7R9NLZ1_9CRUS</name>
<proteinExistence type="predicted"/>
<gene>
    <name evidence="1" type="ORF">AFOL1_LOCUS11024</name>
</gene>
<evidence type="ECO:0000313" key="1">
    <source>
        <dbReference type="EMBL" id="CAD7984114.1"/>
    </source>
</evidence>
<protein>
    <submittedName>
        <fullName evidence="1">Uncharacterized protein</fullName>
    </submittedName>
</protein>
<reference evidence="1" key="1">
    <citation type="submission" date="2019-11" db="EMBL/GenBank/DDBJ databases">
        <authorList>
            <person name="Li R."/>
            <person name="Bekaert M."/>
        </authorList>
    </citation>
    <scope>NUCLEOTIDE SEQUENCE</scope>
</reference>
<dbReference type="AlphaFoldDB" id="A0A7R9NLZ1"/>